<dbReference type="InterPro" id="IPR036388">
    <property type="entry name" value="WH-like_DNA-bd_sf"/>
</dbReference>
<accession>A0ABX4XV74</accession>
<dbReference type="InterPro" id="IPR027417">
    <property type="entry name" value="P-loop_NTPase"/>
</dbReference>
<dbReference type="Pfam" id="PF13191">
    <property type="entry name" value="AAA_16"/>
    <property type="match status" value="1"/>
</dbReference>
<dbReference type="Proteomes" id="UP000236232">
    <property type="component" value="Unassembled WGS sequence"/>
</dbReference>
<dbReference type="SUPFAM" id="SSF52540">
    <property type="entry name" value="P-loop containing nucleoside triphosphate hydrolases"/>
    <property type="match status" value="1"/>
</dbReference>
<evidence type="ECO:0000259" key="4">
    <source>
        <dbReference type="PROSITE" id="PS51755"/>
    </source>
</evidence>
<comment type="caution">
    <text evidence="5">The sequence shown here is derived from an EMBL/GenBank/DDBJ whole genome shotgun (WGS) entry which is preliminary data.</text>
</comment>
<dbReference type="Pfam" id="PF00486">
    <property type="entry name" value="Trans_reg_C"/>
    <property type="match status" value="1"/>
</dbReference>
<keyword evidence="6" id="KW-1185">Reference proteome</keyword>
<feature type="coiled-coil region" evidence="3">
    <location>
        <begin position="688"/>
        <end position="715"/>
    </location>
</feature>
<feature type="domain" description="OmpR/PhoB-type" evidence="4">
    <location>
        <begin position="21"/>
        <end position="114"/>
    </location>
</feature>
<evidence type="ECO:0000256" key="1">
    <source>
        <dbReference type="ARBA" id="ARBA00023125"/>
    </source>
</evidence>
<keyword evidence="3" id="KW-0175">Coiled coil</keyword>
<keyword evidence="1 2" id="KW-0238">DNA-binding</keyword>
<evidence type="ECO:0000256" key="3">
    <source>
        <dbReference type="SAM" id="Coils"/>
    </source>
</evidence>
<evidence type="ECO:0000256" key="2">
    <source>
        <dbReference type="PROSITE-ProRule" id="PRU01091"/>
    </source>
</evidence>
<organism evidence="5 6">
    <name type="scientific">Pseudomonas gingeri NCPPB 3146 = LMG 5327</name>
    <dbReference type="NCBI Taxonomy" id="707248"/>
    <lineage>
        <taxon>Bacteria</taxon>
        <taxon>Pseudomonadati</taxon>
        <taxon>Pseudomonadota</taxon>
        <taxon>Gammaproteobacteria</taxon>
        <taxon>Pseudomonadales</taxon>
        <taxon>Pseudomonadaceae</taxon>
        <taxon>Pseudomonas</taxon>
    </lineage>
</organism>
<dbReference type="Gene3D" id="1.10.10.10">
    <property type="entry name" value="Winged helix-like DNA-binding domain superfamily/Winged helix DNA-binding domain"/>
    <property type="match status" value="1"/>
</dbReference>
<dbReference type="PROSITE" id="PS51755">
    <property type="entry name" value="OMPR_PHOB"/>
    <property type="match status" value="1"/>
</dbReference>
<proteinExistence type="predicted"/>
<dbReference type="PANTHER" id="PTHR47691:SF3">
    <property type="entry name" value="HTH-TYPE TRANSCRIPTIONAL REGULATOR RV0890C-RELATED"/>
    <property type="match status" value="1"/>
</dbReference>
<dbReference type="Gene3D" id="3.40.50.300">
    <property type="entry name" value="P-loop containing nucleotide triphosphate hydrolases"/>
    <property type="match status" value="1"/>
</dbReference>
<name>A0ABX4XV74_9PSED</name>
<gene>
    <name evidence="5" type="ORF">CCU68_30655</name>
</gene>
<protein>
    <recommendedName>
        <fullName evidence="4">OmpR/PhoB-type domain-containing protein</fullName>
    </recommendedName>
</protein>
<feature type="DNA-binding region" description="OmpR/PhoB-type" evidence="2">
    <location>
        <begin position="21"/>
        <end position="114"/>
    </location>
</feature>
<sequence length="868" mass="95817">MFALARRGRGSSRLFTGKKMTRDYRFGRFEVRPAERRLYVDGSPIVLGTRAFDVLLALIERRERMVTKGELLELVWPNLFVEENNLQVQVSTLRKVLGGQAVVTVTGQGYRFAMVVEEPPLPSAGAVDALVPSLPAALRKLMGRDRELVDLLELVQAYPLVSVVGAAGIGKSALALAAAHQLKPAVWVELSGVTDPEQLVQTIARAAMLPIRTDEPLGELLLALGPLGAVLVLDGAEHLLEAIARFAGAVGKKAPGVRLLITSQAAIRGESERVFRLAGLSVPGTDVSAHEAMQYGAVSLFADQAQAVDRTFRVTPENVAAVISVCRQLNGMALPIKLAAARLPLLGVRGVASRLGERLGMLNGLRRGGGGSRQQTVGAGLDWSYSLLSTPEQTLLRRCVVFVAGFTLELATAVCGEITLDKWTAIDALDALVDRSLVEVQDGPVRRYQLCEYVVEYARARLHQAGETELLRHRHALSCTELMIRAYEAYWDCGDKYWLEDYAADTDNVRAALDWSLEHQPELALRLLGVSGPLFFQQGLVSEGRQRFLALESVALALDRTLVLEASPFELETLLARYWLEFSRLHAGNGTCRSTDFAPRALAFYRSLDDPRGVFLALCRAMDCAFLPSGEAPCILEEIIEIESADWSPRLRAERLIAEVSLYQRCEQPEEACFALESLHLLALSAGLESIERLALNAQAKLNLARGEYERALQRSQALCRQRGIHRNIVLPHALATMAMALLSLGKMREARKVLVDFVAESRRLGWEWFGLYTDLFVWLAALENRLAAAARLMGYAKLAYDAAGARDFGTTRIRVRNSHMIFKRLDKPFISRLMVEGARMDREMFCTLALSRQSVEQVMPTASELED</sequence>
<dbReference type="SMART" id="SM00862">
    <property type="entry name" value="Trans_reg_C"/>
    <property type="match status" value="1"/>
</dbReference>
<dbReference type="SUPFAM" id="SSF46894">
    <property type="entry name" value="C-terminal effector domain of the bipartite response regulators"/>
    <property type="match status" value="1"/>
</dbReference>
<dbReference type="InterPro" id="IPR001867">
    <property type="entry name" value="OmpR/PhoB-type_DNA-bd"/>
</dbReference>
<dbReference type="PANTHER" id="PTHR47691">
    <property type="entry name" value="REGULATOR-RELATED"/>
    <property type="match status" value="1"/>
</dbReference>
<dbReference type="EMBL" id="POWE01000171">
    <property type="protein sequence ID" value="PNQ88767.1"/>
    <property type="molecule type" value="Genomic_DNA"/>
</dbReference>
<evidence type="ECO:0000313" key="6">
    <source>
        <dbReference type="Proteomes" id="UP000236232"/>
    </source>
</evidence>
<evidence type="ECO:0000313" key="5">
    <source>
        <dbReference type="EMBL" id="PNQ88767.1"/>
    </source>
</evidence>
<reference evidence="5 6" key="1">
    <citation type="submission" date="2018-01" db="EMBL/GenBank/DDBJ databases">
        <title>Draft Genome Sequence of Pseudomonas gingeri NCPPB 3146 (LMG 5327), a White Line Reaction Producer.</title>
        <authorList>
            <person name="Rokni-Zadeh H."/>
            <person name="Bahrami T."/>
            <person name="Zarvandi S."/>
            <person name="Changi-Ashtiani M."/>
            <person name="De Mot R."/>
        </authorList>
    </citation>
    <scope>NUCLEOTIDE SEQUENCE [LARGE SCALE GENOMIC DNA]</scope>
    <source>
        <strain evidence="6">NCPPB 3146 \ LMG 5327</strain>
    </source>
</reference>
<dbReference type="InterPro" id="IPR041664">
    <property type="entry name" value="AAA_16"/>
</dbReference>
<dbReference type="CDD" id="cd00383">
    <property type="entry name" value="trans_reg_C"/>
    <property type="match status" value="1"/>
</dbReference>
<dbReference type="InterPro" id="IPR016032">
    <property type="entry name" value="Sig_transdc_resp-reg_C-effctor"/>
</dbReference>